<dbReference type="PANTHER" id="PTHR12558:SF13">
    <property type="entry name" value="CELL DIVISION CYCLE PROTEIN 27 HOMOLOG"/>
    <property type="match status" value="1"/>
</dbReference>
<protein>
    <submittedName>
        <fullName evidence="2">Tetratricopeptide repeat protein</fullName>
    </submittedName>
</protein>
<evidence type="ECO:0000256" key="1">
    <source>
        <dbReference type="PROSITE-ProRule" id="PRU00339"/>
    </source>
</evidence>
<keyword evidence="1" id="KW-0802">TPR repeat</keyword>
<dbReference type="RefSeq" id="WP_224459897.1">
    <property type="nucleotide sequence ID" value="NZ_JAIQZE010000001.1"/>
</dbReference>
<accession>A0ABS7XI08</accession>
<dbReference type="Pfam" id="PF13181">
    <property type="entry name" value="TPR_8"/>
    <property type="match status" value="1"/>
</dbReference>
<evidence type="ECO:0000313" key="3">
    <source>
        <dbReference type="Proteomes" id="UP001199314"/>
    </source>
</evidence>
<dbReference type="EMBL" id="JAIQZE010000001">
    <property type="protein sequence ID" value="MBZ9777531.1"/>
    <property type="molecule type" value="Genomic_DNA"/>
</dbReference>
<dbReference type="Pfam" id="PF14559">
    <property type="entry name" value="TPR_19"/>
    <property type="match status" value="2"/>
</dbReference>
<dbReference type="InterPro" id="IPR011990">
    <property type="entry name" value="TPR-like_helical_dom_sf"/>
</dbReference>
<feature type="repeat" description="TPR" evidence="1">
    <location>
        <begin position="129"/>
        <end position="162"/>
    </location>
</feature>
<comment type="caution">
    <text evidence="2">The sequence shown here is derived from an EMBL/GenBank/DDBJ whole genome shotgun (WGS) entry which is preliminary data.</text>
</comment>
<sequence>MRLELPGSLTAKSILTFLSLLFFTFGYSQSAELAENYFDQGEYEKAEAIYAKLHKNNPGHQNWLLGYVETLQALDKVEEAESTLKNYLIKIGEYPNIQIELGYLYQKQQDSLKANQYYQKAISQVEARPGFAYSVGNAFQKYGLLDLAVETYETAQRIEPRSNNTIELARIYGEQSQFKSMFENYMDLIVENPSYFQILNRNFSQYITEDSGNEANQALRQVLLQRNQKEPNVIYNQMLSWLFVQQKDYSKAFVQEKALYQRSQFKSLDRFIDLALISKDNDDLTSARKMLEFAVENAASQRDLLSAERQLLLVKRLLASPEDYAKIETTYKNFLAKIGRNKDSFLVQKDLAEFIAYQKNDVEKALDQIELINSQNLYQQQVGELKLLEADLNVQQSKFNQALLLYTQVEKLIPNSDIAREAKFKVAKTSYYTGDFDWALTQLKVLKTSASQLTSNDALELSLLIKDNSQEDSTRTDLKLVARADLLQFQNQPDKAQNILENVLADYKSPSIVDEVLLRIANLHLENNRIEKAIPFLQRIVDEHGDKILADNANFILGKLFSDRLNEPEKAKKYFETLIFNHPDSIYFVEARQRFRKLRGDQIQ</sequence>
<proteinExistence type="predicted"/>
<dbReference type="PROSITE" id="PS50005">
    <property type="entry name" value="TPR"/>
    <property type="match status" value="1"/>
</dbReference>
<dbReference type="SMART" id="SM00028">
    <property type="entry name" value="TPR"/>
    <property type="match status" value="5"/>
</dbReference>
<organism evidence="2 3">
    <name type="scientific">Psychroflexus longus</name>
    <dbReference type="NCBI Taxonomy" id="2873596"/>
    <lineage>
        <taxon>Bacteria</taxon>
        <taxon>Pseudomonadati</taxon>
        <taxon>Bacteroidota</taxon>
        <taxon>Flavobacteriia</taxon>
        <taxon>Flavobacteriales</taxon>
        <taxon>Flavobacteriaceae</taxon>
        <taxon>Psychroflexus</taxon>
    </lineage>
</organism>
<dbReference type="Pfam" id="PF13174">
    <property type="entry name" value="TPR_6"/>
    <property type="match status" value="1"/>
</dbReference>
<dbReference type="InterPro" id="IPR019734">
    <property type="entry name" value="TPR_rpt"/>
</dbReference>
<keyword evidence="3" id="KW-1185">Reference proteome</keyword>
<dbReference type="Proteomes" id="UP001199314">
    <property type="component" value="Unassembled WGS sequence"/>
</dbReference>
<dbReference type="Gene3D" id="1.25.40.10">
    <property type="entry name" value="Tetratricopeptide repeat domain"/>
    <property type="match status" value="3"/>
</dbReference>
<dbReference type="SUPFAM" id="SSF48452">
    <property type="entry name" value="TPR-like"/>
    <property type="match status" value="2"/>
</dbReference>
<name>A0ABS7XI08_9FLAO</name>
<evidence type="ECO:0000313" key="2">
    <source>
        <dbReference type="EMBL" id="MBZ9777531.1"/>
    </source>
</evidence>
<dbReference type="PANTHER" id="PTHR12558">
    <property type="entry name" value="CELL DIVISION CYCLE 16,23,27"/>
    <property type="match status" value="1"/>
</dbReference>
<reference evidence="3" key="1">
    <citation type="submission" date="2023-07" db="EMBL/GenBank/DDBJ databases">
        <title>Novel species isolated from saline lakes on Tibetan Plateau.</title>
        <authorList>
            <person name="Lu H."/>
        </authorList>
    </citation>
    <scope>NUCLEOTIDE SEQUENCE [LARGE SCALE GENOMIC DNA]</scope>
    <source>
        <strain evidence="3">CAK8W</strain>
    </source>
</reference>
<gene>
    <name evidence="2" type="ORF">LB452_01225</name>
</gene>